<evidence type="ECO:0000313" key="2">
    <source>
        <dbReference type="EMBL" id="GGB20321.1"/>
    </source>
</evidence>
<protein>
    <submittedName>
        <fullName evidence="2">Hydrolase</fullName>
    </submittedName>
</protein>
<dbReference type="AlphaFoldDB" id="A0A8J2UHY9"/>
<dbReference type="InterPro" id="IPR053152">
    <property type="entry name" value="Hydrolase_YcaC-like"/>
</dbReference>
<organism evidence="2 3">
    <name type="scientific">Puia dinghuensis</name>
    <dbReference type="NCBI Taxonomy" id="1792502"/>
    <lineage>
        <taxon>Bacteria</taxon>
        <taxon>Pseudomonadati</taxon>
        <taxon>Bacteroidota</taxon>
        <taxon>Chitinophagia</taxon>
        <taxon>Chitinophagales</taxon>
        <taxon>Chitinophagaceae</taxon>
        <taxon>Puia</taxon>
    </lineage>
</organism>
<feature type="domain" description="Isochorismatase-like" evidence="1">
    <location>
        <begin position="27"/>
        <end position="173"/>
    </location>
</feature>
<dbReference type="EMBL" id="BMJC01000006">
    <property type="protein sequence ID" value="GGB20321.1"/>
    <property type="molecule type" value="Genomic_DNA"/>
</dbReference>
<dbReference type="Gene3D" id="3.40.50.850">
    <property type="entry name" value="Isochorismatase-like"/>
    <property type="match status" value="1"/>
</dbReference>
<name>A0A8J2UHY9_9BACT</name>
<evidence type="ECO:0000313" key="3">
    <source>
        <dbReference type="Proteomes" id="UP000607559"/>
    </source>
</evidence>
<dbReference type="SUPFAM" id="SSF52499">
    <property type="entry name" value="Isochorismatase-like hydrolases"/>
    <property type="match status" value="1"/>
</dbReference>
<dbReference type="PANTHER" id="PTHR43559">
    <property type="entry name" value="HYDROLASE YCAC-RELATED"/>
    <property type="match status" value="1"/>
</dbReference>
<dbReference type="GO" id="GO:0016787">
    <property type="term" value="F:hydrolase activity"/>
    <property type="evidence" value="ECO:0007669"/>
    <property type="project" value="UniProtKB-KW"/>
</dbReference>
<dbReference type="CDD" id="cd01012">
    <property type="entry name" value="YcaC_related"/>
    <property type="match status" value="1"/>
</dbReference>
<sequence>MFISLSTVSAQSNKFNGLGTLLTPDNCALLLIDHQPFQFGTLGSHNSQLVLNNVIGLGKTAKVFKVPTLLTSVVEERGGYIVKGLTDIWPEQTPINRTYINAWEDKRVVDWVKKTGRKKIVIAGLWTEVCVAMPALQAAGEGYEVYVVTDASAGVTVEAHEMAIQRMIMGGVVPITFNVFQAELQRDWARTETAGQLVPILIEHMGNIGTNIAWEAQLTEAASKKK</sequence>
<reference evidence="2" key="1">
    <citation type="journal article" date="2014" name="Int. J. Syst. Evol. Microbiol.">
        <title>Complete genome sequence of Corynebacterium casei LMG S-19264T (=DSM 44701T), isolated from a smear-ripened cheese.</title>
        <authorList>
            <consortium name="US DOE Joint Genome Institute (JGI-PGF)"/>
            <person name="Walter F."/>
            <person name="Albersmeier A."/>
            <person name="Kalinowski J."/>
            <person name="Ruckert C."/>
        </authorList>
    </citation>
    <scope>NUCLEOTIDE SEQUENCE</scope>
    <source>
        <strain evidence="2">CGMCC 1.15448</strain>
    </source>
</reference>
<dbReference type="InterPro" id="IPR036380">
    <property type="entry name" value="Isochorismatase-like_sf"/>
</dbReference>
<reference evidence="2" key="2">
    <citation type="submission" date="2020-09" db="EMBL/GenBank/DDBJ databases">
        <authorList>
            <person name="Sun Q."/>
            <person name="Zhou Y."/>
        </authorList>
    </citation>
    <scope>NUCLEOTIDE SEQUENCE</scope>
    <source>
        <strain evidence="2">CGMCC 1.15448</strain>
    </source>
</reference>
<evidence type="ECO:0000259" key="1">
    <source>
        <dbReference type="Pfam" id="PF00857"/>
    </source>
</evidence>
<dbReference type="Pfam" id="PF00857">
    <property type="entry name" value="Isochorismatase"/>
    <property type="match status" value="1"/>
</dbReference>
<keyword evidence="3" id="KW-1185">Reference proteome</keyword>
<dbReference type="PANTHER" id="PTHR43559:SF3">
    <property type="entry name" value="HYDROLASE YCAC-RELATED"/>
    <property type="match status" value="1"/>
</dbReference>
<dbReference type="Proteomes" id="UP000607559">
    <property type="component" value="Unassembled WGS sequence"/>
</dbReference>
<dbReference type="InterPro" id="IPR000868">
    <property type="entry name" value="Isochorismatase-like_dom"/>
</dbReference>
<gene>
    <name evidence="2" type="ORF">GCM10011511_50080</name>
</gene>
<accession>A0A8J2UHY9</accession>
<comment type="caution">
    <text evidence="2">The sequence shown here is derived from an EMBL/GenBank/DDBJ whole genome shotgun (WGS) entry which is preliminary data.</text>
</comment>
<proteinExistence type="predicted"/>
<keyword evidence="2" id="KW-0378">Hydrolase</keyword>